<name>A0A6J6VUZ9_9ZZZZ</name>
<sequence>MRLLKILLGLLVMSVIGAVIAGVSKAVRGGSKGAPSTLSYDSWPTVPRKPAADGAA</sequence>
<reference evidence="2" key="1">
    <citation type="submission" date="2020-05" db="EMBL/GenBank/DDBJ databases">
        <authorList>
            <person name="Chiriac C."/>
            <person name="Salcher M."/>
            <person name="Ghai R."/>
            <person name="Kavagutti S V."/>
        </authorList>
    </citation>
    <scope>NUCLEOTIDE SEQUENCE</scope>
</reference>
<proteinExistence type="predicted"/>
<evidence type="ECO:0000313" key="2">
    <source>
        <dbReference type="EMBL" id="CAB4774743.1"/>
    </source>
</evidence>
<protein>
    <submittedName>
        <fullName evidence="2">Unannotated protein</fullName>
    </submittedName>
</protein>
<accession>A0A6J6VUZ9</accession>
<evidence type="ECO:0000256" key="1">
    <source>
        <dbReference type="SAM" id="MobiDB-lite"/>
    </source>
</evidence>
<dbReference type="EMBL" id="CAFAAB010000006">
    <property type="protein sequence ID" value="CAB4774743.1"/>
    <property type="molecule type" value="Genomic_DNA"/>
</dbReference>
<feature type="region of interest" description="Disordered" evidence="1">
    <location>
        <begin position="28"/>
        <end position="56"/>
    </location>
</feature>
<organism evidence="2">
    <name type="scientific">freshwater metagenome</name>
    <dbReference type="NCBI Taxonomy" id="449393"/>
    <lineage>
        <taxon>unclassified sequences</taxon>
        <taxon>metagenomes</taxon>
        <taxon>ecological metagenomes</taxon>
    </lineage>
</organism>
<gene>
    <name evidence="2" type="ORF">UFOPK2958_00120</name>
</gene>
<dbReference type="AlphaFoldDB" id="A0A6J6VUZ9"/>